<dbReference type="EMBL" id="ML732171">
    <property type="protein sequence ID" value="KAB8077192.1"/>
    <property type="molecule type" value="Genomic_DNA"/>
</dbReference>
<dbReference type="Proteomes" id="UP000326565">
    <property type="component" value="Unassembled WGS sequence"/>
</dbReference>
<proteinExistence type="predicted"/>
<gene>
    <name evidence="1" type="ORF">BDV29DRAFT_168514</name>
</gene>
<dbReference type="PROSITE" id="PS51257">
    <property type="entry name" value="PROKAR_LIPOPROTEIN"/>
    <property type="match status" value="1"/>
</dbReference>
<evidence type="ECO:0000313" key="1">
    <source>
        <dbReference type="EMBL" id="KAB8077192.1"/>
    </source>
</evidence>
<protein>
    <submittedName>
        <fullName evidence="1">Uncharacterized protein</fullName>
    </submittedName>
</protein>
<sequence length="85" mass="9363">MRILHIASHTPMLISSWVKNNSPTLPAMMSCRGFTQHTPAWTSPSITGIPCDFGTPILAIFRDQERMSSIMAAVELLVSHEDLAP</sequence>
<accession>A0A5N5XCV7</accession>
<organism evidence="1 2">
    <name type="scientific">Aspergillus leporis</name>
    <dbReference type="NCBI Taxonomy" id="41062"/>
    <lineage>
        <taxon>Eukaryota</taxon>
        <taxon>Fungi</taxon>
        <taxon>Dikarya</taxon>
        <taxon>Ascomycota</taxon>
        <taxon>Pezizomycotina</taxon>
        <taxon>Eurotiomycetes</taxon>
        <taxon>Eurotiomycetidae</taxon>
        <taxon>Eurotiales</taxon>
        <taxon>Aspergillaceae</taxon>
        <taxon>Aspergillus</taxon>
        <taxon>Aspergillus subgen. Circumdati</taxon>
    </lineage>
</organism>
<keyword evidence="2" id="KW-1185">Reference proteome</keyword>
<reference evidence="1 2" key="1">
    <citation type="submission" date="2019-04" db="EMBL/GenBank/DDBJ databases">
        <title>Friends and foes A comparative genomics study of 23 Aspergillus species from section Flavi.</title>
        <authorList>
            <consortium name="DOE Joint Genome Institute"/>
            <person name="Kjaerbolling I."/>
            <person name="Vesth T."/>
            <person name="Frisvad J.C."/>
            <person name="Nybo J.L."/>
            <person name="Theobald S."/>
            <person name="Kildgaard S."/>
            <person name="Isbrandt T."/>
            <person name="Kuo A."/>
            <person name="Sato A."/>
            <person name="Lyhne E.K."/>
            <person name="Kogle M.E."/>
            <person name="Wiebenga A."/>
            <person name="Kun R.S."/>
            <person name="Lubbers R.J."/>
            <person name="Makela M.R."/>
            <person name="Barry K."/>
            <person name="Chovatia M."/>
            <person name="Clum A."/>
            <person name="Daum C."/>
            <person name="Haridas S."/>
            <person name="He G."/>
            <person name="LaButti K."/>
            <person name="Lipzen A."/>
            <person name="Mondo S."/>
            <person name="Riley R."/>
            <person name="Salamov A."/>
            <person name="Simmons B.A."/>
            <person name="Magnuson J.K."/>
            <person name="Henrissat B."/>
            <person name="Mortensen U.H."/>
            <person name="Larsen T.O."/>
            <person name="Devries R.P."/>
            <person name="Grigoriev I.V."/>
            <person name="Machida M."/>
            <person name="Baker S.E."/>
            <person name="Andersen M.R."/>
        </authorList>
    </citation>
    <scope>NUCLEOTIDE SEQUENCE [LARGE SCALE GENOMIC DNA]</scope>
    <source>
        <strain evidence="1 2">CBS 151.66</strain>
    </source>
</reference>
<dbReference type="AlphaFoldDB" id="A0A5N5XCV7"/>
<name>A0A5N5XCV7_9EURO</name>
<evidence type="ECO:0000313" key="2">
    <source>
        <dbReference type="Proteomes" id="UP000326565"/>
    </source>
</evidence>